<gene>
    <name evidence="2" type="ORF">QYE76_006006</name>
</gene>
<dbReference type="EMBL" id="JAUUTY010000005">
    <property type="protein sequence ID" value="KAK1631691.1"/>
    <property type="molecule type" value="Genomic_DNA"/>
</dbReference>
<dbReference type="CDD" id="cd00303">
    <property type="entry name" value="retropepsin_like"/>
    <property type="match status" value="1"/>
</dbReference>
<reference evidence="2" key="1">
    <citation type="submission" date="2023-07" db="EMBL/GenBank/DDBJ databases">
        <title>A chromosome-level genome assembly of Lolium multiflorum.</title>
        <authorList>
            <person name="Chen Y."/>
            <person name="Copetti D."/>
            <person name="Kolliker R."/>
            <person name="Studer B."/>
        </authorList>
    </citation>
    <scope>NUCLEOTIDE SEQUENCE</scope>
    <source>
        <strain evidence="2">02402/16</strain>
        <tissue evidence="2">Leaf</tissue>
    </source>
</reference>
<dbReference type="PANTHER" id="PTHR33067">
    <property type="entry name" value="RNA-DIRECTED DNA POLYMERASE-RELATED"/>
    <property type="match status" value="1"/>
</dbReference>
<proteinExistence type="predicted"/>
<protein>
    <submittedName>
        <fullName evidence="2">Uncharacterized protein</fullName>
    </submittedName>
</protein>
<evidence type="ECO:0000313" key="2">
    <source>
        <dbReference type="EMBL" id="KAK1631691.1"/>
    </source>
</evidence>
<feature type="compositionally biased region" description="Acidic residues" evidence="1">
    <location>
        <begin position="25"/>
        <end position="37"/>
    </location>
</feature>
<comment type="caution">
    <text evidence="2">The sequence shown here is derived from an EMBL/GenBank/DDBJ whole genome shotgun (WGS) entry which is preliminary data.</text>
</comment>
<dbReference type="Gene3D" id="2.40.70.10">
    <property type="entry name" value="Acid Proteases"/>
    <property type="match status" value="1"/>
</dbReference>
<accession>A0AAD8RXH9</accession>
<dbReference type="PANTHER" id="PTHR33067:SF31">
    <property type="entry name" value="RNA-DIRECTED DNA POLYMERASE"/>
    <property type="match status" value="1"/>
</dbReference>
<organism evidence="2 3">
    <name type="scientific">Lolium multiflorum</name>
    <name type="common">Italian ryegrass</name>
    <name type="synonym">Lolium perenne subsp. multiflorum</name>
    <dbReference type="NCBI Taxonomy" id="4521"/>
    <lineage>
        <taxon>Eukaryota</taxon>
        <taxon>Viridiplantae</taxon>
        <taxon>Streptophyta</taxon>
        <taxon>Embryophyta</taxon>
        <taxon>Tracheophyta</taxon>
        <taxon>Spermatophyta</taxon>
        <taxon>Magnoliopsida</taxon>
        <taxon>Liliopsida</taxon>
        <taxon>Poales</taxon>
        <taxon>Poaceae</taxon>
        <taxon>BOP clade</taxon>
        <taxon>Pooideae</taxon>
        <taxon>Poodae</taxon>
        <taxon>Poeae</taxon>
        <taxon>Poeae Chloroplast Group 2 (Poeae type)</taxon>
        <taxon>Loliodinae</taxon>
        <taxon>Loliinae</taxon>
        <taxon>Lolium</taxon>
    </lineage>
</organism>
<dbReference type="AlphaFoldDB" id="A0AAD8RXH9"/>
<keyword evidence="3" id="KW-1185">Reference proteome</keyword>
<evidence type="ECO:0000256" key="1">
    <source>
        <dbReference type="SAM" id="MobiDB-lite"/>
    </source>
</evidence>
<dbReference type="Proteomes" id="UP001231189">
    <property type="component" value="Unassembled WGS sequence"/>
</dbReference>
<evidence type="ECO:0000313" key="3">
    <source>
        <dbReference type="Proteomes" id="UP001231189"/>
    </source>
</evidence>
<feature type="region of interest" description="Disordered" evidence="1">
    <location>
        <begin position="23"/>
        <end position="109"/>
    </location>
</feature>
<feature type="region of interest" description="Disordered" evidence="1">
    <location>
        <begin position="988"/>
        <end position="1019"/>
    </location>
</feature>
<dbReference type="InterPro" id="IPR021109">
    <property type="entry name" value="Peptidase_aspartic_dom_sf"/>
</dbReference>
<feature type="compositionally biased region" description="Acidic residues" evidence="1">
    <location>
        <begin position="69"/>
        <end position="96"/>
    </location>
</feature>
<dbReference type="SUPFAM" id="SSF50630">
    <property type="entry name" value="Acid proteases"/>
    <property type="match status" value="1"/>
</dbReference>
<sequence>MNHIATGRALSLGENYSLLIMGDNNGDEDGGGVDGDDSGGNSPSRRRAGTEILSPETCLRDGGGYGTLQDDDEDEEGSEEEDEEGAGDDDLVEVDADGVRKKKKKASGTRGPKWTVLEDLCLCESWATVSHDSIIGANQKYGKYWARIKAEFDERKLINSDYNKVTMKRSQKAMSTRWAIIQASVNSFHGYHHDLETRGDSGADVAQLFDRAMDLYAKNSEGHKSFVLMHCYGKLKLNEKWRLTRDTSPTFHVGAGFTGVAPHYTPPPTTFTCFLAPTGLNFSSRNLLDSAAGGTFMSITLGAATKLLDDMMINYSEWHTERTPQDKKVNSVEETSSLGDKIDAIMSMLANGRYHIDPNNVPLASLVAQEENVDVNFIKNNNFNNNAYRNNYGNNNYRPYPSNNGNGYGNSYNNNKSVPSGLEVMLKEFISTQTAFNKTVEEKLGKIDILASKVDSLALDVDLLKLKVMPEEVQDARFAKTNAIQVRINDNIRMLAELHARWDREEKEKFAKENNVAKVWTITTTSNVDSSHVAAPPTINGKIIGVGNVSTPSAKRTKLPETAETAVCDKTAEIFQNIGDNDSIAVEHNGLDFDDCHITEVIKFLQKLARSPNASAINLAFTKHITNALIKAREEKLKLEASIPRKLEDGWEPIIKMKFNDFECNALCDLGASISVMPKKIYDMLDLPPLKNCYLDVNLADNVKKKPLGRIDNVRITVNNNLVPVDFVVLDIECNASCPIVLGRPFLRTVGAVIDMREDIEQNKSIKVSLEQDKLMEPYVQTETYDLENGGSLVFERDLYLVSERLERPPPKFHGVRIHNTPAGEQQWMITADLKGSSEPPISERILFSFKAYSWVDGLAHALQEGLARVCGQNIAALRGSRFAHFARHDTMGEPMALSSHPVLKIHVQHLDFMLHETRKDLELTRVHSHRAQMALAHHADAIRLLAKDRRSLRLQRAKNVATITRLREKIRTLEVTVRTQQDQIQEMEEDGEDIQGGDDFLSDDNDFEDDEFTDEEDYEFLEAAEDGIIPIDVDEDPEE</sequence>
<name>A0AAD8RXH9_LOLMU</name>